<dbReference type="Proteomes" id="UP001286313">
    <property type="component" value="Unassembled WGS sequence"/>
</dbReference>
<evidence type="ECO:0000313" key="2">
    <source>
        <dbReference type="EMBL" id="KAK3857085.1"/>
    </source>
</evidence>
<sequence>MEEEEKNEGGGRGKGEERGWRKRKRRRKKEDDGGRGKGEERGWRMEKEEKGKAGRQKNEEKGEGEDILKNRRSRLSSRTRRRMPPLTGQANLITMLGWTEILLLVEPCPNPPPPLVLADN</sequence>
<feature type="compositionally biased region" description="Basic and acidic residues" evidence="1">
    <location>
        <begin position="29"/>
        <end position="69"/>
    </location>
</feature>
<dbReference type="EMBL" id="JAWQEG010005698">
    <property type="protein sequence ID" value="KAK3857085.1"/>
    <property type="molecule type" value="Genomic_DNA"/>
</dbReference>
<keyword evidence="3" id="KW-1185">Reference proteome</keyword>
<dbReference type="AlphaFoldDB" id="A0AAE1ENH0"/>
<feature type="compositionally biased region" description="Basic residues" evidence="1">
    <location>
        <begin position="70"/>
        <end position="83"/>
    </location>
</feature>
<evidence type="ECO:0000313" key="3">
    <source>
        <dbReference type="Proteomes" id="UP001286313"/>
    </source>
</evidence>
<reference evidence="2" key="1">
    <citation type="submission" date="2023-10" db="EMBL/GenBank/DDBJ databases">
        <title>Genome assemblies of two species of porcelain crab, Petrolisthes cinctipes and Petrolisthes manimaculis (Anomura: Porcellanidae).</title>
        <authorList>
            <person name="Angst P."/>
        </authorList>
    </citation>
    <scope>NUCLEOTIDE SEQUENCE</scope>
    <source>
        <strain evidence="2">PB745_01</strain>
        <tissue evidence="2">Gill</tissue>
    </source>
</reference>
<evidence type="ECO:0000256" key="1">
    <source>
        <dbReference type="SAM" id="MobiDB-lite"/>
    </source>
</evidence>
<organism evidence="2 3">
    <name type="scientific">Petrolisthes cinctipes</name>
    <name type="common">Flat porcelain crab</name>
    <dbReference type="NCBI Taxonomy" id="88211"/>
    <lineage>
        <taxon>Eukaryota</taxon>
        <taxon>Metazoa</taxon>
        <taxon>Ecdysozoa</taxon>
        <taxon>Arthropoda</taxon>
        <taxon>Crustacea</taxon>
        <taxon>Multicrustacea</taxon>
        <taxon>Malacostraca</taxon>
        <taxon>Eumalacostraca</taxon>
        <taxon>Eucarida</taxon>
        <taxon>Decapoda</taxon>
        <taxon>Pleocyemata</taxon>
        <taxon>Anomura</taxon>
        <taxon>Galatheoidea</taxon>
        <taxon>Porcellanidae</taxon>
        <taxon>Petrolisthes</taxon>
    </lineage>
</organism>
<accession>A0AAE1ENH0</accession>
<feature type="compositionally biased region" description="Basic and acidic residues" evidence="1">
    <location>
        <begin position="7"/>
        <end position="19"/>
    </location>
</feature>
<gene>
    <name evidence="2" type="ORF">Pcinc_036640</name>
</gene>
<name>A0AAE1ENH0_PETCI</name>
<protein>
    <submittedName>
        <fullName evidence="2">Uncharacterized protein</fullName>
    </submittedName>
</protein>
<proteinExistence type="predicted"/>
<comment type="caution">
    <text evidence="2">The sequence shown here is derived from an EMBL/GenBank/DDBJ whole genome shotgun (WGS) entry which is preliminary data.</text>
</comment>
<feature type="region of interest" description="Disordered" evidence="1">
    <location>
        <begin position="1"/>
        <end position="86"/>
    </location>
</feature>